<dbReference type="EMBL" id="CP136862">
    <property type="protein sequence ID" value="WOJ90843.1"/>
    <property type="molecule type" value="Genomic_DNA"/>
</dbReference>
<sequence>MIAALLTLGALAWLSLFAPVAKASQFSADIISTKANGEPLSSPGRLYVSGDKARIETPAVAGGFFVVDGTVNAAFFVRPAKKIFMDAKQSSPLTQILVPVDPEDPCRKWQAMAVNAGATETGGEWRCDRADQETIEGRKAIAYSAVSPSQEQSIEWIDPGLKFLIRSQTNGGVTVDLKNIQEGPQPASLFEIPANFGKFDPRQLIEIIKRSDVWVEPVK</sequence>
<evidence type="ECO:0000256" key="1">
    <source>
        <dbReference type="SAM" id="SignalP"/>
    </source>
</evidence>
<keyword evidence="1" id="KW-0732">Signal</keyword>
<protein>
    <recommendedName>
        <fullName evidence="4">DUF4412 domain-containing protein</fullName>
    </recommendedName>
</protein>
<name>A0ABZ0HVW9_9HYPH</name>
<reference evidence="2 3" key="1">
    <citation type="submission" date="2023-10" db="EMBL/GenBank/DDBJ databases">
        <title>Novel methanotroph of the genus Methylocapsa from a subarctic wetland.</title>
        <authorList>
            <person name="Belova S.E."/>
            <person name="Oshkin I.Y."/>
            <person name="Miroshnikov K."/>
            <person name="Dedysh S.N."/>
        </authorList>
    </citation>
    <scope>NUCLEOTIDE SEQUENCE [LARGE SCALE GENOMIC DNA]</scope>
    <source>
        <strain evidence="2 3">RX1</strain>
    </source>
</reference>
<feature type="chain" id="PRO_5045820017" description="DUF4412 domain-containing protein" evidence="1">
    <location>
        <begin position="24"/>
        <end position="219"/>
    </location>
</feature>
<gene>
    <name evidence="2" type="ORF">RZS28_06055</name>
</gene>
<feature type="signal peptide" evidence="1">
    <location>
        <begin position="1"/>
        <end position="23"/>
    </location>
</feature>
<evidence type="ECO:0000313" key="3">
    <source>
        <dbReference type="Proteomes" id="UP001626536"/>
    </source>
</evidence>
<proteinExistence type="predicted"/>
<dbReference type="Proteomes" id="UP001626536">
    <property type="component" value="Chromosome"/>
</dbReference>
<organism evidence="2 3">
    <name type="scientific">Methylocapsa polymorpha</name>
    <dbReference type="NCBI Taxonomy" id="3080828"/>
    <lineage>
        <taxon>Bacteria</taxon>
        <taxon>Pseudomonadati</taxon>
        <taxon>Pseudomonadota</taxon>
        <taxon>Alphaproteobacteria</taxon>
        <taxon>Hyphomicrobiales</taxon>
        <taxon>Beijerinckiaceae</taxon>
        <taxon>Methylocapsa</taxon>
    </lineage>
</organism>
<dbReference type="RefSeq" id="WP_407340430.1">
    <property type="nucleotide sequence ID" value="NZ_CP136862.1"/>
</dbReference>
<keyword evidence="3" id="KW-1185">Reference proteome</keyword>
<evidence type="ECO:0008006" key="4">
    <source>
        <dbReference type="Google" id="ProtNLM"/>
    </source>
</evidence>
<evidence type="ECO:0000313" key="2">
    <source>
        <dbReference type="EMBL" id="WOJ90843.1"/>
    </source>
</evidence>
<accession>A0ABZ0HVW9</accession>